<dbReference type="Proteomes" id="UP000593565">
    <property type="component" value="Unassembled WGS sequence"/>
</dbReference>
<reference evidence="1 2" key="1">
    <citation type="submission" date="2020-02" db="EMBL/GenBank/DDBJ databases">
        <title>A chromosome-scale genome assembly of the black bullhead catfish (Ameiurus melas).</title>
        <authorList>
            <person name="Wen M."/>
            <person name="Zham M."/>
            <person name="Cabau C."/>
            <person name="Klopp C."/>
            <person name="Donnadieu C."/>
            <person name="Roques C."/>
            <person name="Bouchez O."/>
            <person name="Lampietro C."/>
            <person name="Jouanno E."/>
            <person name="Herpin A."/>
            <person name="Louis A."/>
            <person name="Berthelot C."/>
            <person name="Parey E."/>
            <person name="Roest-Crollius H."/>
            <person name="Braasch I."/>
            <person name="Postlethwait J."/>
            <person name="Robinson-Rechavi M."/>
            <person name="Echchiki A."/>
            <person name="Begum T."/>
            <person name="Montfort J."/>
            <person name="Schartl M."/>
            <person name="Bobe J."/>
            <person name="Guiguen Y."/>
        </authorList>
    </citation>
    <scope>NUCLEOTIDE SEQUENCE [LARGE SCALE GENOMIC DNA]</scope>
    <source>
        <strain evidence="1">M_S1</strain>
        <tissue evidence="1">Blood</tissue>
    </source>
</reference>
<evidence type="ECO:0000313" key="2">
    <source>
        <dbReference type="Proteomes" id="UP000593565"/>
    </source>
</evidence>
<keyword evidence="2" id="KW-1185">Reference proteome</keyword>
<evidence type="ECO:0000313" key="1">
    <source>
        <dbReference type="EMBL" id="KAF4090062.1"/>
    </source>
</evidence>
<dbReference type="EMBL" id="JAAGNN010000004">
    <property type="protein sequence ID" value="KAF4090062.1"/>
    <property type="molecule type" value="Genomic_DNA"/>
</dbReference>
<proteinExistence type="predicted"/>
<organism evidence="1 2">
    <name type="scientific">Ameiurus melas</name>
    <name type="common">Black bullhead</name>
    <name type="synonym">Silurus melas</name>
    <dbReference type="NCBI Taxonomy" id="219545"/>
    <lineage>
        <taxon>Eukaryota</taxon>
        <taxon>Metazoa</taxon>
        <taxon>Chordata</taxon>
        <taxon>Craniata</taxon>
        <taxon>Vertebrata</taxon>
        <taxon>Euteleostomi</taxon>
        <taxon>Actinopterygii</taxon>
        <taxon>Neopterygii</taxon>
        <taxon>Teleostei</taxon>
        <taxon>Ostariophysi</taxon>
        <taxon>Siluriformes</taxon>
        <taxon>Ictaluridae</taxon>
        <taxon>Ameiurus</taxon>
    </lineage>
</organism>
<dbReference type="AlphaFoldDB" id="A0A7J6B4R0"/>
<name>A0A7J6B4R0_AMEME</name>
<protein>
    <submittedName>
        <fullName evidence="1">Uncharacterized protein</fullName>
    </submittedName>
</protein>
<gene>
    <name evidence="1" type="ORF">AMELA_G00047620</name>
</gene>
<comment type="caution">
    <text evidence="1">The sequence shown here is derived from an EMBL/GenBank/DDBJ whole genome shotgun (WGS) entry which is preliminary data.</text>
</comment>
<accession>A0A7J6B4R0</accession>
<sequence>MSRQRCAVFSHPDTPVQDTSLRCRLEQSAVWRQLCTTLPNYGLLSLTTIHPTEQHLRGTCKRSWKLRKCCGASVMILTSFIFMRQKEMVAQPVSRPKTSPPSCSGSGT</sequence>